<dbReference type="Pfam" id="PF10710">
    <property type="entry name" value="DUF2512"/>
    <property type="match status" value="1"/>
</dbReference>
<dbReference type="InterPro" id="IPR019649">
    <property type="entry name" value="DUF2512"/>
</dbReference>
<dbReference type="OrthoDB" id="2111682at2"/>
<proteinExistence type="predicted"/>
<sequence>MRHFIALVLKFGLTTLILWIVLGALYDVPFTDVFLISTFLTLLGYLGDVFLLPRVGNVIAAIGDFGLALITVWFMGIYRFDADVSLMGASFASAAMIALGEWFFHKYMKNTLLDREAIRSSS</sequence>
<feature type="transmembrane region" description="Helical" evidence="1">
    <location>
        <begin position="58"/>
        <end position="78"/>
    </location>
</feature>
<keyword evidence="1" id="KW-1133">Transmembrane helix</keyword>
<keyword evidence="1" id="KW-0812">Transmembrane</keyword>
<accession>A0A2T6AY18</accession>
<feature type="transmembrane region" description="Helical" evidence="1">
    <location>
        <begin position="84"/>
        <end position="104"/>
    </location>
</feature>
<keyword evidence="1" id="KW-0472">Membrane</keyword>
<dbReference type="Proteomes" id="UP000244240">
    <property type="component" value="Unassembled WGS sequence"/>
</dbReference>
<comment type="caution">
    <text evidence="2">The sequence shown here is derived from an EMBL/GenBank/DDBJ whole genome shotgun (WGS) entry which is preliminary data.</text>
</comment>
<evidence type="ECO:0000256" key="1">
    <source>
        <dbReference type="SAM" id="Phobius"/>
    </source>
</evidence>
<gene>
    <name evidence="2" type="ORF">C8P63_1443</name>
</gene>
<dbReference type="AlphaFoldDB" id="A0A2T6AY18"/>
<feature type="transmembrane region" description="Helical" evidence="1">
    <location>
        <begin position="33"/>
        <end position="51"/>
    </location>
</feature>
<organism evidence="2 3">
    <name type="scientific">Melghirimyces profundicolus</name>
    <dbReference type="NCBI Taxonomy" id="1242148"/>
    <lineage>
        <taxon>Bacteria</taxon>
        <taxon>Bacillati</taxon>
        <taxon>Bacillota</taxon>
        <taxon>Bacilli</taxon>
        <taxon>Bacillales</taxon>
        <taxon>Thermoactinomycetaceae</taxon>
        <taxon>Melghirimyces</taxon>
    </lineage>
</organism>
<dbReference type="EMBL" id="QBKR01000044">
    <property type="protein sequence ID" value="PTX48711.1"/>
    <property type="molecule type" value="Genomic_DNA"/>
</dbReference>
<name>A0A2T6AY18_9BACL</name>
<dbReference type="RefSeq" id="WP_108026619.1">
    <property type="nucleotide sequence ID" value="NZ_QBKR01000044.1"/>
</dbReference>
<protein>
    <submittedName>
        <fullName evidence="2">Uncharacterized protein DUF2512</fullName>
    </submittedName>
</protein>
<evidence type="ECO:0000313" key="3">
    <source>
        <dbReference type="Proteomes" id="UP000244240"/>
    </source>
</evidence>
<keyword evidence="3" id="KW-1185">Reference proteome</keyword>
<reference evidence="2 3" key="1">
    <citation type="submission" date="2018-04" db="EMBL/GenBank/DDBJ databases">
        <title>Genomic Encyclopedia of Archaeal and Bacterial Type Strains, Phase II (KMG-II): from individual species to whole genera.</title>
        <authorList>
            <person name="Goeker M."/>
        </authorList>
    </citation>
    <scope>NUCLEOTIDE SEQUENCE [LARGE SCALE GENOMIC DNA]</scope>
    <source>
        <strain evidence="2 3">DSM 45787</strain>
    </source>
</reference>
<evidence type="ECO:0000313" key="2">
    <source>
        <dbReference type="EMBL" id="PTX48711.1"/>
    </source>
</evidence>